<dbReference type="Proteomes" id="UP000182448">
    <property type="component" value="Unassembled WGS sequence"/>
</dbReference>
<dbReference type="RefSeq" id="WP_074428072.1">
    <property type="nucleotide sequence ID" value="NZ_BJEG01000015.1"/>
</dbReference>
<evidence type="ECO:0000313" key="4">
    <source>
        <dbReference type="Proteomes" id="UP000585749"/>
    </source>
</evidence>
<evidence type="ECO:0000313" key="3">
    <source>
        <dbReference type="Proteomes" id="UP000182448"/>
    </source>
</evidence>
<evidence type="ECO:0000313" key="2">
    <source>
        <dbReference type="EMBL" id="SCC13205.1"/>
    </source>
</evidence>
<dbReference type="EMBL" id="FMAW01000020">
    <property type="protein sequence ID" value="SCC13205.1"/>
    <property type="molecule type" value="Genomic_DNA"/>
</dbReference>
<reference evidence="1 4" key="2">
    <citation type="submission" date="2020-04" db="EMBL/GenBank/DDBJ databases">
        <title>MicrobeNet Type strains.</title>
        <authorList>
            <person name="Nicholson A.C."/>
        </authorList>
    </citation>
    <scope>NUCLEOTIDE SEQUENCE [LARGE SCALE GENOMIC DNA]</scope>
    <source>
        <strain evidence="1 4">CCUG 33494</strain>
    </source>
</reference>
<reference evidence="2 3" key="1">
    <citation type="submission" date="2016-08" db="EMBL/GenBank/DDBJ databases">
        <authorList>
            <person name="Varghese N."/>
            <person name="Submissions Spin"/>
        </authorList>
    </citation>
    <scope>NUCLEOTIDE SEQUENCE [LARGE SCALE GENOMIC DNA]</scope>
    <source>
        <strain evidence="2 3">R-53116</strain>
    </source>
</reference>
<name>A0A4Y4G9L5_WEIHE</name>
<sequence length="115" mass="13620">MLNYYNTDDLYEMLKERTPENMLVPRWLLPNVKGNHGSGSIILYSVLLNQLLENFINNKELVDENDVSYIIPNNDEIEDSLNEPVTPFYKKLANYNLIRQDKERVYLLRPDNWNA</sequence>
<keyword evidence="3" id="KW-1185">Reference proteome</keyword>
<accession>A0A4Y4G9L5</accession>
<protein>
    <submittedName>
        <fullName evidence="1">Uncharacterized protein</fullName>
    </submittedName>
</protein>
<dbReference type="AlphaFoldDB" id="A0A4Y4G9L5"/>
<proteinExistence type="predicted"/>
<comment type="caution">
    <text evidence="1">The sequence shown here is derived from an EMBL/GenBank/DDBJ whole genome shotgun (WGS) entry which is preliminary data.</text>
</comment>
<dbReference type="Proteomes" id="UP000585749">
    <property type="component" value="Unassembled WGS sequence"/>
</dbReference>
<evidence type="ECO:0000313" key="1">
    <source>
        <dbReference type="EMBL" id="NKY67643.1"/>
    </source>
</evidence>
<gene>
    <name evidence="2" type="ORF">GA0061075_1208</name>
    <name evidence="1" type="ORF">HF960_08300</name>
</gene>
<dbReference type="EMBL" id="JAAXPM010000015">
    <property type="protein sequence ID" value="NKY67643.1"/>
    <property type="molecule type" value="Genomic_DNA"/>
</dbReference>
<organism evidence="1 4">
    <name type="scientific">Weissella hellenica</name>
    <dbReference type="NCBI Taxonomy" id="46256"/>
    <lineage>
        <taxon>Bacteria</taxon>
        <taxon>Bacillati</taxon>
        <taxon>Bacillota</taxon>
        <taxon>Bacilli</taxon>
        <taxon>Lactobacillales</taxon>
        <taxon>Lactobacillaceae</taxon>
        <taxon>Weissella</taxon>
    </lineage>
</organism>
<dbReference type="GeneID" id="72424798"/>